<evidence type="ECO:0000259" key="6">
    <source>
        <dbReference type="Pfam" id="PF00135"/>
    </source>
</evidence>
<dbReference type="SUPFAM" id="SSF53474">
    <property type="entry name" value="alpha/beta-Hydrolases"/>
    <property type="match status" value="1"/>
</dbReference>
<accession>A0ABP1PZ07</accession>
<evidence type="ECO:0000313" key="7">
    <source>
        <dbReference type="EMBL" id="CAL8082993.1"/>
    </source>
</evidence>
<gene>
    <name evidence="7" type="ORF">ODALV1_LOCUS5373</name>
</gene>
<dbReference type="InterPro" id="IPR019819">
    <property type="entry name" value="Carboxylesterase_B_CS"/>
</dbReference>
<evidence type="ECO:0000256" key="5">
    <source>
        <dbReference type="RuleBase" id="RU361235"/>
    </source>
</evidence>
<keyword evidence="5" id="KW-0732">Signal</keyword>
<dbReference type="Proteomes" id="UP001642540">
    <property type="component" value="Unassembled WGS sequence"/>
</dbReference>
<feature type="signal peptide" evidence="5">
    <location>
        <begin position="1"/>
        <end position="21"/>
    </location>
</feature>
<comment type="caution">
    <text evidence="7">The sequence shown here is derived from an EMBL/GenBank/DDBJ whole genome shotgun (WGS) entry which is preliminary data.</text>
</comment>
<feature type="domain" description="Carboxylesterase type B" evidence="6">
    <location>
        <begin position="31"/>
        <end position="542"/>
    </location>
</feature>
<keyword evidence="2" id="KW-0719">Serine esterase</keyword>
<dbReference type="Gene3D" id="3.40.50.1820">
    <property type="entry name" value="alpha/beta hydrolase"/>
    <property type="match status" value="1"/>
</dbReference>
<dbReference type="PROSITE" id="PS00122">
    <property type="entry name" value="CARBOXYLESTERASE_B_1"/>
    <property type="match status" value="1"/>
</dbReference>
<dbReference type="PROSITE" id="PS00941">
    <property type="entry name" value="CARBOXYLESTERASE_B_2"/>
    <property type="match status" value="1"/>
</dbReference>
<name>A0ABP1PZ07_9HEXA</name>
<feature type="chain" id="PRO_5045005073" description="Carboxylic ester hydrolase" evidence="5">
    <location>
        <begin position="22"/>
        <end position="574"/>
    </location>
</feature>
<dbReference type="Pfam" id="PF00135">
    <property type="entry name" value="COesterase"/>
    <property type="match status" value="1"/>
</dbReference>
<dbReference type="EC" id="3.1.1.-" evidence="5"/>
<organism evidence="7 8">
    <name type="scientific">Orchesella dallaii</name>
    <dbReference type="NCBI Taxonomy" id="48710"/>
    <lineage>
        <taxon>Eukaryota</taxon>
        <taxon>Metazoa</taxon>
        <taxon>Ecdysozoa</taxon>
        <taxon>Arthropoda</taxon>
        <taxon>Hexapoda</taxon>
        <taxon>Collembola</taxon>
        <taxon>Entomobryomorpha</taxon>
        <taxon>Entomobryoidea</taxon>
        <taxon>Orchesellidae</taxon>
        <taxon>Orchesellinae</taxon>
        <taxon>Orchesella</taxon>
    </lineage>
</organism>
<dbReference type="PANTHER" id="PTHR43142">
    <property type="entry name" value="CARBOXYLIC ESTER HYDROLASE"/>
    <property type="match status" value="1"/>
</dbReference>
<keyword evidence="3 5" id="KW-0378">Hydrolase</keyword>
<dbReference type="EMBL" id="CAXLJM020000016">
    <property type="protein sequence ID" value="CAL8082993.1"/>
    <property type="molecule type" value="Genomic_DNA"/>
</dbReference>
<dbReference type="InterPro" id="IPR002018">
    <property type="entry name" value="CarbesteraseB"/>
</dbReference>
<dbReference type="InterPro" id="IPR029058">
    <property type="entry name" value="AB_hydrolase_fold"/>
</dbReference>
<keyword evidence="4" id="KW-0325">Glycoprotein</keyword>
<comment type="similarity">
    <text evidence="1 5">Belongs to the type-B carboxylesterase/lipase family.</text>
</comment>
<dbReference type="PANTHER" id="PTHR43142:SF1">
    <property type="entry name" value="CARBOXYLIC ESTER HYDROLASE"/>
    <property type="match status" value="1"/>
</dbReference>
<protein>
    <recommendedName>
        <fullName evidence="5">Carboxylic ester hydrolase</fullName>
        <ecNumber evidence="5">3.1.1.-</ecNumber>
    </recommendedName>
</protein>
<evidence type="ECO:0000256" key="1">
    <source>
        <dbReference type="ARBA" id="ARBA00005964"/>
    </source>
</evidence>
<dbReference type="InterPro" id="IPR019826">
    <property type="entry name" value="Carboxylesterase_B_AS"/>
</dbReference>
<sequence>MEKYFKTVVVLFSALFALTNAVDNDDISNSVLVKTRQGDLEGFISKSRNQIPYNVFLGIPFGKNPGRFQVSTQFAKWDGVRSAKEYGSNCPQIGLLETSAPTFKGEEDCLFLNIYTPTITNGAGLPILFWIHGGAFSAWSGDGYDGKYFVDENVIVVTINYRLGPLGFLTFGDDEIPGNLGLKDQLLALKWVKKNIDSFGGDPNKVTIGGFSAGGASAHYHILSHQSKGLFRAAISHSGTATAFWARQENPRELAVKLASTLGCPVPETEFSSTKDTAACLKSKSAKEVVTAQVKLKEWFSYPVGLFTPVTEPEGPNSFIVQTPEAILQSGNFNKVNWITGMTEDEGAFFDIPIITDTNLTNQIETDWYTVAPVILGYQHLPLAERDAISSELRESYFDHFEIDEFTWQSLRKLFTDRYWLEPLETSVRLQSKYSRVFPYVFRFSGDYSIVHGLFEVSGDHGICHCDDLQYLFPEGAIGGPDYNDNQPAQLVEFSRKFVKLWSSFIHEMKPSATWEKQKIWKSMFLPKLTSPTTYYEIAIETGIWDEDVTTRLQTLKHSIPADVSDKSRKKTEL</sequence>
<evidence type="ECO:0000313" key="8">
    <source>
        <dbReference type="Proteomes" id="UP001642540"/>
    </source>
</evidence>
<evidence type="ECO:0000256" key="2">
    <source>
        <dbReference type="ARBA" id="ARBA00022487"/>
    </source>
</evidence>
<keyword evidence="8" id="KW-1185">Reference proteome</keyword>
<evidence type="ECO:0000256" key="3">
    <source>
        <dbReference type="ARBA" id="ARBA00022801"/>
    </source>
</evidence>
<evidence type="ECO:0000256" key="4">
    <source>
        <dbReference type="ARBA" id="ARBA00023180"/>
    </source>
</evidence>
<proteinExistence type="inferred from homology"/>
<reference evidence="7 8" key="1">
    <citation type="submission" date="2024-08" db="EMBL/GenBank/DDBJ databases">
        <authorList>
            <person name="Cucini C."/>
            <person name="Frati F."/>
        </authorList>
    </citation>
    <scope>NUCLEOTIDE SEQUENCE [LARGE SCALE GENOMIC DNA]</scope>
</reference>